<dbReference type="InterPro" id="IPR029063">
    <property type="entry name" value="SAM-dependent_MTases_sf"/>
</dbReference>
<reference evidence="1 2" key="1">
    <citation type="submission" date="2020-04" db="EMBL/GenBank/DDBJ databases">
        <title>MicrobeNet Type strains.</title>
        <authorList>
            <person name="Nicholson A.C."/>
        </authorList>
    </citation>
    <scope>NUCLEOTIDE SEQUENCE [LARGE SCALE GENOMIC DNA]</scope>
    <source>
        <strain evidence="1 2">CCUG 54536</strain>
    </source>
</reference>
<accession>A0A846Z973</accession>
<dbReference type="RefSeq" id="WP_168676368.1">
    <property type="nucleotide sequence ID" value="NZ_BPKV01000004.1"/>
</dbReference>
<dbReference type="EMBL" id="JAAXPO010000003">
    <property type="protein sequence ID" value="NKZ18277.1"/>
    <property type="molecule type" value="Genomic_DNA"/>
</dbReference>
<dbReference type="SUPFAM" id="SSF53335">
    <property type="entry name" value="S-adenosyl-L-methionine-dependent methyltransferases"/>
    <property type="match status" value="1"/>
</dbReference>
<evidence type="ECO:0000313" key="2">
    <source>
        <dbReference type="Proteomes" id="UP000590460"/>
    </source>
</evidence>
<proteinExistence type="predicted"/>
<dbReference type="Proteomes" id="UP000590460">
    <property type="component" value="Unassembled WGS sequence"/>
</dbReference>
<sequence>MIEQLQAFKRQFANDAFAQRKIDAALTTFVGLGQQQLPDQPLPHLGFSVTQLVKNPDLMPLDDLLANFRQQVITTYGVWHLPNNQWLDDLHQFIAGRQVLEIMAGNGVITHGLRARGDQVVATDNFAWAGQDNQLPTPWTAVLPCSASQALTTYPFDVLIMSWAPDTTTSDLEILQRLRQQHFTGDFIVIGEANQATNSPGFWATAHNTPPAALNRHHQSFDDIKDQVFLVK</sequence>
<comment type="caution">
    <text evidence="1">The sequence shown here is derived from an EMBL/GenBank/DDBJ whole genome shotgun (WGS) entry which is preliminary data.</text>
</comment>
<name>A0A846Z973_9LACO</name>
<dbReference type="GO" id="GO:0008168">
    <property type="term" value="F:methyltransferase activity"/>
    <property type="evidence" value="ECO:0007669"/>
    <property type="project" value="UniProtKB-KW"/>
</dbReference>
<dbReference type="AlphaFoldDB" id="A0A846Z973"/>
<evidence type="ECO:0000313" key="1">
    <source>
        <dbReference type="EMBL" id="NKZ18277.1"/>
    </source>
</evidence>
<protein>
    <submittedName>
        <fullName evidence="1">SAM-dependent methyltransferase</fullName>
    </submittedName>
</protein>
<gene>
    <name evidence="1" type="ORF">HF966_03695</name>
</gene>
<keyword evidence="1" id="KW-0808">Transferase</keyword>
<dbReference type="GO" id="GO:0032259">
    <property type="term" value="P:methylation"/>
    <property type="evidence" value="ECO:0007669"/>
    <property type="project" value="UniProtKB-KW"/>
</dbReference>
<organism evidence="1 2">
    <name type="scientific">Leuconostoc holzapfelii</name>
    <dbReference type="NCBI Taxonomy" id="434464"/>
    <lineage>
        <taxon>Bacteria</taxon>
        <taxon>Bacillati</taxon>
        <taxon>Bacillota</taxon>
        <taxon>Bacilli</taxon>
        <taxon>Lactobacillales</taxon>
        <taxon>Lactobacillaceae</taxon>
        <taxon>Leuconostoc</taxon>
    </lineage>
</organism>
<keyword evidence="1" id="KW-0489">Methyltransferase</keyword>